<proteinExistence type="predicted"/>
<sequence length="609" mass="69676">MLNKSVTNDAWRVNIPEHETFKSIEYRNRSEIYDYGCLITPLNAQIDHEGDLKSDIVSQVCCNAFLRTRVLDMEWERIRRHVFNFAKEQFGRVFEEIKHINFTEDYSILPITVSIGSNINDFDITYHTINTDSDIIAIKLDNSKQIDDMIRELVGQVSRKVKLKRGKSLIKRLVTAKEVLDGKVILTVISENNPQFLFSLQLIREWTEIPISCLILNVTNNDLFESNIPHDLYAKLRIHHIQAWDSSKIVDNLCKRLLFEPGFTTFLHHPNKILELWESYYNESFSLSTIMLKLHELLHKAMSDRPLGFSARSLIDILGYDVVHHDVISAILDDYSFDKICKSDWGKLALTRLASMALAGGINEPLITYYQISLNNISEDHSNVCNYELPGNNLDENILHLAVGPLSKGALQLSISKLKYTIGLKISYEILKLSELDEISRLRKLVAMLYSNCKFPTAKTCENLLTYMQSINFPSEFSMELFGKPLKFECVRKLFVELPFYHPLAKQLATCTNVGVADVINEESDWKILAEIISSYKKCNAWMLFKSFKDQLPKSANVGIAAIRFTSALTSICQIMGICATRQKNCLANTQNSLAKSLSKLMIYRLPTI</sequence>
<dbReference type="KEGG" id="bmic:BmR1_04g07115"/>
<dbReference type="VEuPathDB" id="PiroplasmaDB:BmR1_04g07115"/>
<reference evidence="1 2" key="1">
    <citation type="journal article" date="2012" name="Nucleic Acids Res.">
        <title>Sequencing of the smallest Apicomplexan genome from the human pathogen Babesia microti.</title>
        <authorList>
            <person name="Cornillot E."/>
            <person name="Hadj-Kaddour K."/>
            <person name="Dassouli A."/>
            <person name="Noel B."/>
            <person name="Ranwez V."/>
            <person name="Vacherie B."/>
            <person name="Augagneur Y."/>
            <person name="Bres V."/>
            <person name="Duclos A."/>
            <person name="Randazzo S."/>
            <person name="Carcy B."/>
            <person name="Debierre-Grockiego F."/>
            <person name="Delbecq S."/>
            <person name="Moubri-Menage K."/>
            <person name="Shams-Eldin H."/>
            <person name="Usmani-Brown S."/>
            <person name="Bringaud F."/>
            <person name="Wincker P."/>
            <person name="Vivares C.P."/>
            <person name="Schwarz R.T."/>
            <person name="Schetters T.P."/>
            <person name="Krause P.J."/>
            <person name="Gorenflot A."/>
            <person name="Berry V."/>
            <person name="Barbe V."/>
            <person name="Ben Mamoun C."/>
        </authorList>
    </citation>
    <scope>NUCLEOTIDE SEQUENCE [LARGE SCALE GENOMIC DNA]</scope>
    <source>
        <strain evidence="1 2">RI</strain>
    </source>
</reference>
<protein>
    <submittedName>
        <fullName evidence="1">Uncharacterized protein</fullName>
    </submittedName>
</protein>
<evidence type="ECO:0000313" key="1">
    <source>
        <dbReference type="EMBL" id="CCF75618.1"/>
    </source>
</evidence>
<dbReference type="RefSeq" id="XP_012650026.1">
    <property type="nucleotide sequence ID" value="XM_012794572.1"/>
</dbReference>
<dbReference type="EMBL" id="LN871599">
    <property type="protein sequence ID" value="CCF75618.1"/>
    <property type="molecule type" value="Genomic_DNA"/>
</dbReference>
<accession>I7J8W3</accession>
<organism evidence="1 2">
    <name type="scientific">Babesia microti (strain RI)</name>
    <dbReference type="NCBI Taxonomy" id="1133968"/>
    <lineage>
        <taxon>Eukaryota</taxon>
        <taxon>Sar</taxon>
        <taxon>Alveolata</taxon>
        <taxon>Apicomplexa</taxon>
        <taxon>Aconoidasida</taxon>
        <taxon>Piroplasmida</taxon>
        <taxon>Babesiidae</taxon>
        <taxon>Babesia</taxon>
    </lineage>
</organism>
<name>I7J8W3_BABMR</name>
<reference evidence="1 2" key="3">
    <citation type="journal article" date="2016" name="Sci. Rep.">
        <title>Genome-wide diversity and gene expression profiling of Babesia microti isolates identify polymorphic genes that mediate host-pathogen interactions.</title>
        <authorList>
            <person name="Silva J.C."/>
            <person name="Cornillot E."/>
            <person name="McCracken C."/>
            <person name="Usmani-Brown S."/>
            <person name="Dwivedi A."/>
            <person name="Ifeonu O.O."/>
            <person name="Crabtree J."/>
            <person name="Gotia H.T."/>
            <person name="Virji A.Z."/>
            <person name="Reynes C."/>
            <person name="Colinge J."/>
            <person name="Kumar V."/>
            <person name="Lawres L."/>
            <person name="Pazzi J.E."/>
            <person name="Pablo J.V."/>
            <person name="Hung C."/>
            <person name="Brancato J."/>
            <person name="Kumari P."/>
            <person name="Orvis J."/>
            <person name="Tretina K."/>
            <person name="Chibucos M."/>
            <person name="Ott S."/>
            <person name="Sadzewicz L."/>
            <person name="Sengamalay N."/>
            <person name="Shetty A.C."/>
            <person name="Su Q."/>
            <person name="Tallon L."/>
            <person name="Fraser C.M."/>
            <person name="Frutos R."/>
            <person name="Molina D.M."/>
            <person name="Krause P.J."/>
            <person name="Ben Mamoun C."/>
        </authorList>
    </citation>
    <scope>NUCLEOTIDE SEQUENCE [LARGE SCALE GENOMIC DNA]</scope>
    <source>
        <strain evidence="1 2">RI</strain>
    </source>
</reference>
<evidence type="ECO:0000313" key="2">
    <source>
        <dbReference type="Proteomes" id="UP000002899"/>
    </source>
</evidence>
<keyword evidence="2" id="KW-1185">Reference proteome</keyword>
<dbReference type="AlphaFoldDB" id="I7J8W3"/>
<dbReference type="Proteomes" id="UP000002899">
    <property type="component" value="Chromosome IV"/>
</dbReference>
<reference evidence="1 2" key="2">
    <citation type="journal article" date="2013" name="PLoS ONE">
        <title>Whole genome mapping and re-organization of the nuclear and mitochondrial genomes of Babesia microti isolates.</title>
        <authorList>
            <person name="Cornillot E."/>
            <person name="Dassouli A."/>
            <person name="Garg A."/>
            <person name="Pachikara N."/>
            <person name="Randazzo S."/>
            <person name="Depoix D."/>
            <person name="Carcy B."/>
            <person name="Delbecq S."/>
            <person name="Frutos R."/>
            <person name="Silva J.C."/>
            <person name="Sutton R."/>
            <person name="Krause P.J."/>
            <person name="Mamoun C.B."/>
        </authorList>
    </citation>
    <scope>NUCLEOTIDE SEQUENCE [LARGE SCALE GENOMIC DNA]</scope>
    <source>
        <strain evidence="1 2">RI</strain>
    </source>
</reference>
<dbReference type="GeneID" id="24426070"/>